<dbReference type="CDD" id="cd00009">
    <property type="entry name" value="AAA"/>
    <property type="match status" value="1"/>
</dbReference>
<keyword evidence="3" id="KW-0132">Cell division</keyword>
<evidence type="ECO:0000259" key="9">
    <source>
        <dbReference type="SMART" id="SM00382"/>
    </source>
</evidence>
<dbReference type="GO" id="GO:0003688">
    <property type="term" value="F:DNA replication origin binding"/>
    <property type="evidence" value="ECO:0007669"/>
    <property type="project" value="TreeGrafter"/>
</dbReference>
<evidence type="ECO:0000256" key="1">
    <source>
        <dbReference type="ARBA" id="ARBA00004123"/>
    </source>
</evidence>
<reference evidence="11" key="1">
    <citation type="submission" date="2015-11" db="EMBL/GenBank/DDBJ databases">
        <title>De novo transcriptome assembly of four potential Pierce s Disease insect vectors from Arizona vineyards.</title>
        <authorList>
            <person name="Tassone E.E."/>
        </authorList>
    </citation>
    <scope>NUCLEOTIDE SEQUENCE</scope>
</reference>
<feature type="region of interest" description="Disordered" evidence="8">
    <location>
        <begin position="64"/>
        <end position="142"/>
    </location>
</feature>
<dbReference type="FunFam" id="3.40.50.300:FF:000547">
    <property type="entry name" value="Cell division control protein"/>
    <property type="match status" value="1"/>
</dbReference>
<keyword evidence="5 7" id="KW-0539">Nucleus</keyword>
<dbReference type="InterPro" id="IPR016314">
    <property type="entry name" value="Cdc6/18"/>
</dbReference>
<comment type="function">
    <text evidence="7">Involved in the initiation of DNA replication. Also participates in checkpoint controls that ensure DNA replication is completed before mitosis is initiated.</text>
</comment>
<proteinExistence type="inferred from homology"/>
<dbReference type="Gene3D" id="1.10.10.10">
    <property type="entry name" value="Winged helix-like DNA-binding domain superfamily/Winged helix DNA-binding domain"/>
    <property type="match status" value="1"/>
</dbReference>
<comment type="subcellular location">
    <subcellularLocation>
        <location evidence="1 7">Nucleus</location>
    </subcellularLocation>
</comment>
<evidence type="ECO:0000256" key="2">
    <source>
        <dbReference type="ARBA" id="ARBA00006184"/>
    </source>
</evidence>
<evidence type="ECO:0000313" key="11">
    <source>
        <dbReference type="EMBL" id="JAT01153.1"/>
    </source>
</evidence>
<dbReference type="Pfam" id="PF13401">
    <property type="entry name" value="AAA_22"/>
    <property type="match status" value="1"/>
</dbReference>
<dbReference type="SMART" id="SM01074">
    <property type="entry name" value="Cdc6_C"/>
    <property type="match status" value="1"/>
</dbReference>
<dbReference type="PANTHER" id="PTHR10763:SF26">
    <property type="entry name" value="CELL DIVISION CONTROL PROTEIN 6 HOMOLOG"/>
    <property type="match status" value="1"/>
</dbReference>
<accession>A0A1B6JPX3</accession>
<evidence type="ECO:0000259" key="10">
    <source>
        <dbReference type="SMART" id="SM01074"/>
    </source>
</evidence>
<dbReference type="AlphaFoldDB" id="A0A1B6JPX3"/>
<organism evidence="11">
    <name type="scientific">Homalodisca liturata</name>
    <dbReference type="NCBI Taxonomy" id="320908"/>
    <lineage>
        <taxon>Eukaryota</taxon>
        <taxon>Metazoa</taxon>
        <taxon>Ecdysozoa</taxon>
        <taxon>Arthropoda</taxon>
        <taxon>Hexapoda</taxon>
        <taxon>Insecta</taxon>
        <taxon>Pterygota</taxon>
        <taxon>Neoptera</taxon>
        <taxon>Paraneoptera</taxon>
        <taxon>Hemiptera</taxon>
        <taxon>Auchenorrhyncha</taxon>
        <taxon>Membracoidea</taxon>
        <taxon>Cicadellidae</taxon>
        <taxon>Cicadellinae</taxon>
        <taxon>Proconiini</taxon>
        <taxon>Homalodisca</taxon>
    </lineage>
</organism>
<feature type="domain" description="Cdc6 C-terminal" evidence="10">
    <location>
        <begin position="469"/>
        <end position="549"/>
    </location>
</feature>
<dbReference type="Gene3D" id="1.10.8.60">
    <property type="match status" value="1"/>
</dbReference>
<evidence type="ECO:0000256" key="5">
    <source>
        <dbReference type="ARBA" id="ARBA00023242"/>
    </source>
</evidence>
<dbReference type="InterPro" id="IPR049945">
    <property type="entry name" value="AAA_22"/>
</dbReference>
<feature type="domain" description="AAA+ ATPase" evidence="9">
    <location>
        <begin position="210"/>
        <end position="350"/>
    </location>
</feature>
<dbReference type="EMBL" id="GECU01006554">
    <property type="protein sequence ID" value="JAT01153.1"/>
    <property type="molecule type" value="Transcribed_RNA"/>
</dbReference>
<evidence type="ECO:0000256" key="7">
    <source>
        <dbReference type="PIRNR" id="PIRNR001767"/>
    </source>
</evidence>
<dbReference type="InterPro" id="IPR050311">
    <property type="entry name" value="ORC1/CDC6"/>
</dbReference>
<keyword evidence="6" id="KW-0131">Cell cycle</keyword>
<dbReference type="GO" id="GO:0005634">
    <property type="term" value="C:nucleus"/>
    <property type="evidence" value="ECO:0007669"/>
    <property type="project" value="UniProtKB-SubCell"/>
</dbReference>
<dbReference type="Pfam" id="PF09079">
    <property type="entry name" value="WHD_Cdc6"/>
    <property type="match status" value="1"/>
</dbReference>
<feature type="compositionally biased region" description="Basic and acidic residues" evidence="8">
    <location>
        <begin position="24"/>
        <end position="33"/>
    </location>
</feature>
<evidence type="ECO:0000256" key="4">
    <source>
        <dbReference type="ARBA" id="ARBA00022705"/>
    </source>
</evidence>
<dbReference type="InterPro" id="IPR036390">
    <property type="entry name" value="WH_DNA-bd_sf"/>
</dbReference>
<comment type="similarity">
    <text evidence="2 7">Belongs to the CDC6/cdc18 family.</text>
</comment>
<dbReference type="PIRSF" id="PIRSF001767">
    <property type="entry name" value="Cdc6"/>
    <property type="match status" value="1"/>
</dbReference>
<feature type="region of interest" description="Disordered" evidence="8">
    <location>
        <begin position="1"/>
        <end position="36"/>
    </location>
</feature>
<dbReference type="InterPro" id="IPR036388">
    <property type="entry name" value="WH-like_DNA-bd_sf"/>
</dbReference>
<dbReference type="InterPro" id="IPR015163">
    <property type="entry name" value="Cdc6_C"/>
</dbReference>
<dbReference type="SMART" id="SM00382">
    <property type="entry name" value="AAA"/>
    <property type="match status" value="1"/>
</dbReference>
<evidence type="ECO:0000256" key="3">
    <source>
        <dbReference type="ARBA" id="ARBA00022618"/>
    </source>
</evidence>
<dbReference type="GO" id="GO:0006270">
    <property type="term" value="P:DNA replication initiation"/>
    <property type="evidence" value="ECO:0007669"/>
    <property type="project" value="UniProtKB-UniRule"/>
</dbReference>
<dbReference type="SUPFAM" id="SSF46785">
    <property type="entry name" value="Winged helix' DNA-binding domain"/>
    <property type="match status" value="1"/>
</dbReference>
<dbReference type="InterPro" id="IPR003593">
    <property type="entry name" value="AAA+_ATPase"/>
</dbReference>
<sequence length="566" mass="62855">MSKVQTKLNFVEKKKTSARLQEQFSKKQKDLNHKSAVINDDDLHNCKSPVKVLADKNEVIEKKHPKKRGVLNKCLEKENQAKFKNHSSLSPNKTGAPDTPSKQEEDRHLLRSSPLKRASTSPDKCRDGGASPPKRGCSQVETPSQLISNLFLESPERQQKSNSRKELFPKGEFDEACKALHSSAPNSLPGREDKLDIIKDYLTEHSTEQTSGTLYISGPPGTGKTASVNLAVADPQIADAYKVIYLNCTSMNSCKSVYSRIVSELKLKTLSHSEKASLTAIEKYLESRTRKMILIVLDELDQLCSSNQSVLYTIFEWPARVDSRLVLIGIANALDLTDRVLPRLQARLALQPMVLHFPSYTRQQIIDIIADRLKQAGVEEVFSGATLQLLAGKVAAVNGDVRRALDIARRVVEVAERRVVLQPLTDNGSTRQTVALQEVLSVVNDVYNTAQSLDSSQAESFPLQQKLLICSLLLIRQTSKAKDITIGKLHDVYKKVCGRRNLSALDMSEFVSLTSLVEARGILRVTGKTHNRLSKVVLQWDETEVKSALQDKQLLAAVLMDKGVAT</sequence>
<dbReference type="PANTHER" id="PTHR10763">
    <property type="entry name" value="CELL DIVISION CONTROL PROTEIN 6-RELATED"/>
    <property type="match status" value="1"/>
</dbReference>
<evidence type="ECO:0000256" key="6">
    <source>
        <dbReference type="ARBA" id="ARBA00023306"/>
    </source>
</evidence>
<dbReference type="GO" id="GO:0033314">
    <property type="term" value="P:mitotic DNA replication checkpoint signaling"/>
    <property type="evidence" value="ECO:0007669"/>
    <property type="project" value="TreeGrafter"/>
</dbReference>
<dbReference type="InterPro" id="IPR054425">
    <property type="entry name" value="Cdc6_ORC1-like_ATPase_lid"/>
</dbReference>
<dbReference type="GO" id="GO:0016887">
    <property type="term" value="F:ATP hydrolysis activity"/>
    <property type="evidence" value="ECO:0007669"/>
    <property type="project" value="InterPro"/>
</dbReference>
<dbReference type="Gene3D" id="3.40.50.300">
    <property type="entry name" value="P-loop containing nucleotide triphosphate hydrolases"/>
    <property type="match status" value="1"/>
</dbReference>
<keyword evidence="4" id="KW-0235">DNA replication</keyword>
<evidence type="ECO:0000256" key="8">
    <source>
        <dbReference type="SAM" id="MobiDB-lite"/>
    </source>
</evidence>
<dbReference type="InterPro" id="IPR027417">
    <property type="entry name" value="P-loop_NTPase"/>
</dbReference>
<dbReference type="SUPFAM" id="SSF52540">
    <property type="entry name" value="P-loop containing nucleoside triphosphate hydrolases"/>
    <property type="match status" value="1"/>
</dbReference>
<dbReference type="CDD" id="cd08768">
    <property type="entry name" value="Cdc6_C"/>
    <property type="match status" value="1"/>
</dbReference>
<dbReference type="FunFam" id="1.10.10.10:FF:000265">
    <property type="entry name" value="Cell division control protein"/>
    <property type="match status" value="1"/>
</dbReference>
<protein>
    <recommendedName>
        <fullName evidence="7">Cell division control protein</fullName>
    </recommendedName>
</protein>
<gene>
    <name evidence="11" type="ORF">g.7796</name>
</gene>
<name>A0A1B6JPX3_9HEMI</name>
<dbReference type="Pfam" id="PF22606">
    <property type="entry name" value="Cdc6-ORC-like_ATPase_lid"/>
    <property type="match status" value="1"/>
</dbReference>
<dbReference type="GO" id="GO:0051301">
    <property type="term" value="P:cell division"/>
    <property type="evidence" value="ECO:0007669"/>
    <property type="project" value="UniProtKB-UniRule"/>
</dbReference>